<comment type="caution">
    <text evidence="1">The sequence shown here is derived from an EMBL/GenBank/DDBJ whole genome shotgun (WGS) entry which is preliminary data.</text>
</comment>
<name>A0AAN6K2T4_9PEZI</name>
<protein>
    <submittedName>
        <fullName evidence="1">Uncharacterized protein</fullName>
    </submittedName>
</protein>
<keyword evidence="2" id="KW-1185">Reference proteome</keyword>
<dbReference type="Proteomes" id="UP001175353">
    <property type="component" value="Unassembled WGS sequence"/>
</dbReference>
<dbReference type="AlphaFoldDB" id="A0AAN6K2T4"/>
<evidence type="ECO:0000313" key="2">
    <source>
        <dbReference type="Proteomes" id="UP001175353"/>
    </source>
</evidence>
<accession>A0AAN6K2T4</accession>
<evidence type="ECO:0000313" key="1">
    <source>
        <dbReference type="EMBL" id="KAK0950442.1"/>
    </source>
</evidence>
<dbReference type="EMBL" id="JAUJLE010000835">
    <property type="protein sequence ID" value="KAK0950442.1"/>
    <property type="molecule type" value="Genomic_DNA"/>
</dbReference>
<reference evidence="1" key="1">
    <citation type="submission" date="2023-06" db="EMBL/GenBank/DDBJ databases">
        <title>Black Yeasts Isolated from many extreme environments.</title>
        <authorList>
            <person name="Coleine C."/>
            <person name="Stajich J.E."/>
            <person name="Selbmann L."/>
        </authorList>
    </citation>
    <scope>NUCLEOTIDE SEQUENCE</scope>
    <source>
        <strain evidence="1">CCFEE 5200</strain>
    </source>
</reference>
<sequence>MPYTTLQYLNILAQYNKWQRMYAYPLHRGDSHSETCRLRAVEAETTRTEGIDHAVEIFDGEGWTTGVEVDETAAMAMRERQRNRKRKIIIFKRTGPGSSMNWYAGVNPPCGLLECRVCGLFLEMMIEHVEKACPALASGEDDQVVGGNDKRWRRA</sequence>
<organism evidence="1 2">
    <name type="scientific">Friedmanniomyces endolithicus</name>
    <dbReference type="NCBI Taxonomy" id="329885"/>
    <lineage>
        <taxon>Eukaryota</taxon>
        <taxon>Fungi</taxon>
        <taxon>Dikarya</taxon>
        <taxon>Ascomycota</taxon>
        <taxon>Pezizomycotina</taxon>
        <taxon>Dothideomycetes</taxon>
        <taxon>Dothideomycetidae</taxon>
        <taxon>Mycosphaerellales</taxon>
        <taxon>Teratosphaeriaceae</taxon>
        <taxon>Friedmanniomyces</taxon>
    </lineage>
</organism>
<proteinExistence type="predicted"/>
<gene>
    <name evidence="1" type="ORF">LTR91_025669</name>
</gene>